<proteinExistence type="inferred from homology"/>
<keyword evidence="13" id="KW-1185">Reference proteome</keyword>
<keyword evidence="10" id="KW-0732">Signal</keyword>
<comment type="subcellular location">
    <subcellularLocation>
        <location evidence="1">Cell inner membrane</location>
        <topology evidence="1">Single-pass membrane protein</topology>
        <orientation evidence="1">Periplasmic side</orientation>
    </subcellularLocation>
</comment>
<comment type="caution">
    <text evidence="12">The sequence shown here is derived from an EMBL/GenBank/DDBJ whole genome shotgun (WGS) entry which is preliminary data.</text>
</comment>
<evidence type="ECO:0000256" key="7">
    <source>
        <dbReference type="ARBA" id="ARBA00022927"/>
    </source>
</evidence>
<dbReference type="PANTHER" id="PTHR33446">
    <property type="entry name" value="PROTEIN TONB-RELATED"/>
    <property type="match status" value="1"/>
</dbReference>
<dbReference type="EMBL" id="QEKI01000007">
    <property type="protein sequence ID" value="PVY40499.1"/>
    <property type="molecule type" value="Genomic_DNA"/>
</dbReference>
<dbReference type="InterPro" id="IPR037682">
    <property type="entry name" value="TonB_C"/>
</dbReference>
<dbReference type="GO" id="GO:0031992">
    <property type="term" value="F:energy transducer activity"/>
    <property type="evidence" value="ECO:0007669"/>
    <property type="project" value="TreeGrafter"/>
</dbReference>
<accession>A0A2U1AVM4</accession>
<evidence type="ECO:0000313" key="13">
    <source>
        <dbReference type="Proteomes" id="UP000245466"/>
    </source>
</evidence>
<reference evidence="12 13" key="1">
    <citation type="submission" date="2018-04" db="EMBL/GenBank/DDBJ databases">
        <title>Genomic Encyclopedia of Type Strains, Phase IV (KMG-IV): sequencing the most valuable type-strain genomes for metagenomic binning, comparative biology and taxonomic classification.</title>
        <authorList>
            <person name="Goeker M."/>
        </authorList>
    </citation>
    <scope>NUCLEOTIDE SEQUENCE [LARGE SCALE GENOMIC DNA]</scope>
    <source>
        <strain evidence="12 13">DSM 100231</strain>
    </source>
</reference>
<protein>
    <submittedName>
        <fullName evidence="12">TonB family protein</fullName>
    </submittedName>
</protein>
<comment type="similarity">
    <text evidence="2">Belongs to the TonB family.</text>
</comment>
<dbReference type="SUPFAM" id="SSF74653">
    <property type="entry name" value="TolA/TonB C-terminal domain"/>
    <property type="match status" value="1"/>
</dbReference>
<dbReference type="Pfam" id="PF03544">
    <property type="entry name" value="TonB_C"/>
    <property type="match status" value="1"/>
</dbReference>
<evidence type="ECO:0000259" key="11">
    <source>
        <dbReference type="PROSITE" id="PS52015"/>
    </source>
</evidence>
<dbReference type="RefSeq" id="WP_116543804.1">
    <property type="nucleotide sequence ID" value="NZ_QEKI01000007.1"/>
</dbReference>
<sequence>MKQLYTFLAMALLLLCGHVAVSQSLHTEYFNEEGREVEPGKALYKVVTEEDSAGSIVSTRYLLKDNSKLRQHRYKHWAQGKKLKYGTHYEWFAGGQVKLETNFRNDSLTGPHTRWYENGQVHISRQYHRYQLVDTLKSYFPSGALRRVEVYDNGKMLIGRVYNEAGEEVKHTPMEVMPEFPGGEMQMFRWVGKNVRYPGNALKAGIQGIVVVSFMVDTTGQISKIEMLQGLHPDCEAEAIRVVKQFPKFKPGTIEGVPTEMTYIFPLRFATR</sequence>
<evidence type="ECO:0000256" key="2">
    <source>
        <dbReference type="ARBA" id="ARBA00006555"/>
    </source>
</evidence>
<evidence type="ECO:0000256" key="8">
    <source>
        <dbReference type="ARBA" id="ARBA00022989"/>
    </source>
</evidence>
<dbReference type="Gene3D" id="2.20.110.10">
    <property type="entry name" value="Histone H3 K4-specific methyltransferase SET7/9 N-terminal domain"/>
    <property type="match status" value="1"/>
</dbReference>
<dbReference type="GO" id="GO:0055085">
    <property type="term" value="P:transmembrane transport"/>
    <property type="evidence" value="ECO:0007669"/>
    <property type="project" value="InterPro"/>
</dbReference>
<evidence type="ECO:0000256" key="3">
    <source>
        <dbReference type="ARBA" id="ARBA00022448"/>
    </source>
</evidence>
<gene>
    <name evidence="12" type="ORF">C8E01_107130</name>
</gene>
<feature type="domain" description="TonB C-terminal" evidence="11">
    <location>
        <begin position="182"/>
        <end position="272"/>
    </location>
</feature>
<keyword evidence="3" id="KW-0813">Transport</keyword>
<dbReference type="PANTHER" id="PTHR33446:SF2">
    <property type="entry name" value="PROTEIN TONB"/>
    <property type="match status" value="1"/>
</dbReference>
<evidence type="ECO:0000256" key="5">
    <source>
        <dbReference type="ARBA" id="ARBA00022519"/>
    </source>
</evidence>
<dbReference type="SUPFAM" id="SSF82185">
    <property type="entry name" value="Histone H3 K4-specific methyltransferase SET7/9 N-terminal domain"/>
    <property type="match status" value="1"/>
</dbReference>
<evidence type="ECO:0000313" key="12">
    <source>
        <dbReference type="EMBL" id="PVY40499.1"/>
    </source>
</evidence>
<keyword evidence="6" id="KW-0812">Transmembrane</keyword>
<keyword evidence="5" id="KW-0997">Cell inner membrane</keyword>
<evidence type="ECO:0000256" key="4">
    <source>
        <dbReference type="ARBA" id="ARBA00022475"/>
    </source>
</evidence>
<keyword evidence="9" id="KW-0472">Membrane</keyword>
<dbReference type="GO" id="GO:0098797">
    <property type="term" value="C:plasma membrane protein complex"/>
    <property type="evidence" value="ECO:0007669"/>
    <property type="project" value="TreeGrafter"/>
</dbReference>
<dbReference type="OrthoDB" id="9812355at2"/>
<evidence type="ECO:0000256" key="10">
    <source>
        <dbReference type="SAM" id="SignalP"/>
    </source>
</evidence>
<keyword evidence="8" id="KW-1133">Transmembrane helix</keyword>
<organism evidence="12 13">
    <name type="scientific">Pontibacter virosus</name>
    <dbReference type="NCBI Taxonomy" id="1765052"/>
    <lineage>
        <taxon>Bacteria</taxon>
        <taxon>Pseudomonadati</taxon>
        <taxon>Bacteroidota</taxon>
        <taxon>Cytophagia</taxon>
        <taxon>Cytophagales</taxon>
        <taxon>Hymenobacteraceae</taxon>
        <taxon>Pontibacter</taxon>
    </lineage>
</organism>
<keyword evidence="4" id="KW-1003">Cell membrane</keyword>
<evidence type="ECO:0000256" key="1">
    <source>
        <dbReference type="ARBA" id="ARBA00004383"/>
    </source>
</evidence>
<feature type="signal peptide" evidence="10">
    <location>
        <begin position="1"/>
        <end position="22"/>
    </location>
</feature>
<dbReference type="AlphaFoldDB" id="A0A2U1AVM4"/>
<name>A0A2U1AVM4_9BACT</name>
<dbReference type="InterPro" id="IPR006260">
    <property type="entry name" value="TonB/TolA_C"/>
</dbReference>
<feature type="chain" id="PRO_5015545968" evidence="10">
    <location>
        <begin position="23"/>
        <end position="272"/>
    </location>
</feature>
<dbReference type="Gene3D" id="3.30.1150.10">
    <property type="match status" value="1"/>
</dbReference>
<dbReference type="NCBIfam" id="TIGR01352">
    <property type="entry name" value="tonB_Cterm"/>
    <property type="match status" value="1"/>
</dbReference>
<evidence type="ECO:0000256" key="9">
    <source>
        <dbReference type="ARBA" id="ARBA00023136"/>
    </source>
</evidence>
<dbReference type="GO" id="GO:0015031">
    <property type="term" value="P:protein transport"/>
    <property type="evidence" value="ECO:0007669"/>
    <property type="project" value="UniProtKB-KW"/>
</dbReference>
<evidence type="ECO:0000256" key="6">
    <source>
        <dbReference type="ARBA" id="ARBA00022692"/>
    </source>
</evidence>
<dbReference type="InterPro" id="IPR051045">
    <property type="entry name" value="TonB-dependent_transducer"/>
</dbReference>
<dbReference type="PROSITE" id="PS52015">
    <property type="entry name" value="TONB_CTD"/>
    <property type="match status" value="1"/>
</dbReference>
<keyword evidence="7" id="KW-0653">Protein transport</keyword>
<dbReference type="Proteomes" id="UP000245466">
    <property type="component" value="Unassembled WGS sequence"/>
</dbReference>